<evidence type="ECO:0000256" key="2">
    <source>
        <dbReference type="ARBA" id="ARBA00022969"/>
    </source>
</evidence>
<dbReference type="PRINTS" id="PR00046">
    <property type="entry name" value="SIGMA70FCT"/>
</dbReference>
<dbReference type="Pfam" id="PF04542">
    <property type="entry name" value="Sigma70_r2"/>
    <property type="match status" value="1"/>
</dbReference>
<protein>
    <recommendedName>
        <fullName evidence="7">RNA polymerase sigma factor</fullName>
    </recommendedName>
</protein>
<evidence type="ECO:0000313" key="10">
    <source>
        <dbReference type="Proteomes" id="UP000657421"/>
    </source>
</evidence>
<dbReference type="InterPro" id="IPR013324">
    <property type="entry name" value="RNA_pol_sigma_r3/r4-like"/>
</dbReference>
<comment type="similarity">
    <text evidence="1 7">Belongs to the sigma-70 factor family.</text>
</comment>
<evidence type="ECO:0000259" key="8">
    <source>
        <dbReference type="PROSITE" id="PS50943"/>
    </source>
</evidence>
<keyword evidence="4 7" id="KW-0731">Sigma factor</keyword>
<proteinExistence type="inferred from homology"/>
<organism evidence="9 10">
    <name type="scientific">Jingyaoa shaoxingensis</name>
    <dbReference type="NCBI Taxonomy" id="2763671"/>
    <lineage>
        <taxon>Bacteria</taxon>
        <taxon>Bacillati</taxon>
        <taxon>Bacillota</taxon>
        <taxon>Clostridia</taxon>
        <taxon>Lachnospirales</taxon>
        <taxon>Lachnospiraceae</taxon>
        <taxon>Jingyaoa</taxon>
    </lineage>
</organism>
<dbReference type="NCBIfam" id="NF006158">
    <property type="entry name" value="PRK08301.1"/>
    <property type="match status" value="1"/>
</dbReference>
<evidence type="ECO:0000256" key="3">
    <source>
        <dbReference type="ARBA" id="ARBA00023015"/>
    </source>
</evidence>
<comment type="caution">
    <text evidence="9">The sequence shown here is derived from an EMBL/GenBank/DDBJ whole genome shotgun (WGS) entry which is preliminary data.</text>
</comment>
<dbReference type="EMBL" id="JACRSZ010000001">
    <property type="protein sequence ID" value="MBC8571791.1"/>
    <property type="molecule type" value="Genomic_DNA"/>
</dbReference>
<evidence type="ECO:0000256" key="7">
    <source>
        <dbReference type="RuleBase" id="RU362124"/>
    </source>
</evidence>
<accession>A0ABR7N5Y4</accession>
<dbReference type="Gene3D" id="1.20.120.1810">
    <property type="match status" value="1"/>
</dbReference>
<evidence type="ECO:0000256" key="4">
    <source>
        <dbReference type="ARBA" id="ARBA00023082"/>
    </source>
</evidence>
<dbReference type="Proteomes" id="UP000657421">
    <property type="component" value="Unassembled WGS sequence"/>
</dbReference>
<dbReference type="CDD" id="cd06171">
    <property type="entry name" value="Sigma70_r4"/>
    <property type="match status" value="1"/>
</dbReference>
<comment type="function">
    <text evidence="7">Sigma factors are initiation factors that promote the attachment of RNA polymerase to specific initiation sites and are then released.</text>
</comment>
<dbReference type="InterPro" id="IPR014200">
    <property type="entry name" value="RNA_pol_sigma-E"/>
</dbReference>
<dbReference type="PIRSF" id="PIRSF000770">
    <property type="entry name" value="RNA_pol_sigma-SigE/K"/>
    <property type="match status" value="1"/>
</dbReference>
<evidence type="ECO:0000313" key="9">
    <source>
        <dbReference type="EMBL" id="MBC8571791.1"/>
    </source>
</evidence>
<dbReference type="PANTHER" id="PTHR30376:SF3">
    <property type="entry name" value="RNA POLYMERASE SIGMA FACTOR RPOH"/>
    <property type="match status" value="1"/>
</dbReference>
<dbReference type="PANTHER" id="PTHR30376">
    <property type="entry name" value="SIGMA FACTOR RPOH HEAT SHOCK RELATED"/>
    <property type="match status" value="1"/>
</dbReference>
<dbReference type="SUPFAM" id="SSF88946">
    <property type="entry name" value="Sigma2 domain of RNA polymerase sigma factors"/>
    <property type="match status" value="1"/>
</dbReference>
<dbReference type="InterPro" id="IPR050813">
    <property type="entry name" value="Sigma-70_Factor"/>
</dbReference>
<name>A0ABR7N5Y4_9FIRM</name>
<reference evidence="9 10" key="1">
    <citation type="submission" date="2020-08" db="EMBL/GenBank/DDBJ databases">
        <title>Genome public.</title>
        <authorList>
            <person name="Liu C."/>
            <person name="Sun Q."/>
        </authorList>
    </citation>
    <scope>NUCLEOTIDE SEQUENCE [LARGE SCALE GENOMIC DNA]</scope>
    <source>
        <strain evidence="9 10">NSJ-46</strain>
    </source>
</reference>
<keyword evidence="10" id="KW-1185">Reference proteome</keyword>
<dbReference type="SUPFAM" id="SSF88659">
    <property type="entry name" value="Sigma3 and sigma4 domains of RNA polymerase sigma factors"/>
    <property type="match status" value="1"/>
</dbReference>
<dbReference type="NCBIfam" id="TIGR02937">
    <property type="entry name" value="sigma70-ECF"/>
    <property type="match status" value="1"/>
</dbReference>
<evidence type="ECO:0000256" key="6">
    <source>
        <dbReference type="ARBA" id="ARBA00023163"/>
    </source>
</evidence>
<dbReference type="InterPro" id="IPR036388">
    <property type="entry name" value="WH-like_DNA-bd_sf"/>
</dbReference>
<keyword evidence="3 7" id="KW-0805">Transcription regulation</keyword>
<dbReference type="PROSITE" id="PS00715">
    <property type="entry name" value="SIGMA70_1"/>
    <property type="match status" value="1"/>
</dbReference>
<dbReference type="InterPro" id="IPR007627">
    <property type="entry name" value="RNA_pol_sigma70_r2"/>
</dbReference>
<evidence type="ECO:0000256" key="1">
    <source>
        <dbReference type="ARBA" id="ARBA00007788"/>
    </source>
</evidence>
<keyword evidence="6 7" id="KW-0804">Transcription</keyword>
<dbReference type="PROSITE" id="PS00716">
    <property type="entry name" value="SIGMA70_2"/>
    <property type="match status" value="1"/>
</dbReference>
<dbReference type="NCBIfam" id="TIGR02835">
    <property type="entry name" value="spore_sigmaE"/>
    <property type="match status" value="1"/>
</dbReference>
<dbReference type="InterPro" id="IPR001387">
    <property type="entry name" value="Cro/C1-type_HTH"/>
</dbReference>
<dbReference type="InterPro" id="IPR000943">
    <property type="entry name" value="RNA_pol_sigma70"/>
</dbReference>
<keyword evidence="5 7" id="KW-0238">DNA-binding</keyword>
<dbReference type="InterPro" id="IPR013325">
    <property type="entry name" value="RNA_pol_sigma_r2"/>
</dbReference>
<dbReference type="NCBIfam" id="NF004471">
    <property type="entry name" value="PRK05803.1"/>
    <property type="match status" value="1"/>
</dbReference>
<gene>
    <name evidence="9" type="primary">sigE</name>
    <name evidence="9" type="ORF">H8716_01620</name>
</gene>
<dbReference type="PROSITE" id="PS50943">
    <property type="entry name" value="HTH_CROC1"/>
    <property type="match status" value="1"/>
</dbReference>
<keyword evidence="2" id="KW-0749">Sporulation</keyword>
<dbReference type="InterPro" id="IPR014284">
    <property type="entry name" value="RNA_pol_sigma-70_dom"/>
</dbReference>
<feature type="domain" description="HTH cro/C1-type" evidence="8">
    <location>
        <begin position="206"/>
        <end position="232"/>
    </location>
</feature>
<sequence length="246" mass="28062">MLAKASIPQTLPVQMLAPVSEFMWRRKNEIHYIGGSEVLPAPLEPEKEAQAIESLVGETSAQARELLIEHNLRLVVYIAKKFDNTGVGVEDLISIGTIGLIKAINTYNPDKKIKLATYASRCIENEILMHLRRTNKIRLEVSFDEPLNVDWDGNELLLSDILGTDEDVIYRDLEMEVEYRLLRKAIARLSDRERVIIQLRFGLGSREGKEKTQKEVADMLGISQSYISRLEKKIIGRLRKEIVKGY</sequence>
<evidence type="ECO:0000256" key="5">
    <source>
        <dbReference type="ARBA" id="ARBA00023125"/>
    </source>
</evidence>
<dbReference type="Gene3D" id="1.10.10.10">
    <property type="entry name" value="Winged helix-like DNA-binding domain superfamily/Winged helix DNA-binding domain"/>
    <property type="match status" value="1"/>
</dbReference>
<dbReference type="Pfam" id="PF04545">
    <property type="entry name" value="Sigma70_r4"/>
    <property type="match status" value="1"/>
</dbReference>
<dbReference type="InterPro" id="IPR007630">
    <property type="entry name" value="RNA_pol_sigma70_r4"/>
</dbReference>